<keyword evidence="1" id="KW-1133">Transmembrane helix</keyword>
<gene>
    <name evidence="2" type="ORF">UFOPK2754_01492</name>
</gene>
<evidence type="ECO:0000313" key="2">
    <source>
        <dbReference type="EMBL" id="CAB4745704.1"/>
    </source>
</evidence>
<reference evidence="2" key="1">
    <citation type="submission" date="2020-05" db="EMBL/GenBank/DDBJ databases">
        <authorList>
            <person name="Chiriac C."/>
            <person name="Salcher M."/>
            <person name="Ghai R."/>
            <person name="Kavagutti S V."/>
        </authorList>
    </citation>
    <scope>NUCLEOTIDE SEQUENCE</scope>
</reference>
<organism evidence="2">
    <name type="scientific">freshwater metagenome</name>
    <dbReference type="NCBI Taxonomy" id="449393"/>
    <lineage>
        <taxon>unclassified sequences</taxon>
        <taxon>metagenomes</taxon>
        <taxon>ecological metagenomes</taxon>
    </lineage>
</organism>
<name>A0A6J6TG05_9ZZZZ</name>
<dbReference type="EMBL" id="CAEZYR010000049">
    <property type="protein sequence ID" value="CAB4745704.1"/>
    <property type="molecule type" value="Genomic_DNA"/>
</dbReference>
<keyword evidence="1" id="KW-0812">Transmembrane</keyword>
<sequence>MKVLVVRYWAWFAISVVVLAGRAMRRIFGRSDLLLTATPPGPTAGSVLMDSLAKRVQERAAWAVADTTWAPIAESASESATVVRTTRQPARSTIAGARTTLADALAGVAMPADLAPLTLVNGADMIRRAVFATTSTTLERVDAEVLAELERLGYDLDRVGPHASLARRGDGALALRFQVIGPQPKKGPANANYPTAPAGSVVLDVELA</sequence>
<proteinExistence type="predicted"/>
<feature type="transmembrane region" description="Helical" evidence="1">
    <location>
        <begin position="6"/>
        <end position="24"/>
    </location>
</feature>
<dbReference type="AlphaFoldDB" id="A0A6J6TG05"/>
<accession>A0A6J6TG05</accession>
<evidence type="ECO:0000256" key="1">
    <source>
        <dbReference type="SAM" id="Phobius"/>
    </source>
</evidence>
<protein>
    <submittedName>
        <fullName evidence="2">Unannotated protein</fullName>
    </submittedName>
</protein>
<keyword evidence="1" id="KW-0472">Membrane</keyword>